<organism evidence="1 2">
    <name type="scientific">Hypoxylon rubiginosum</name>
    <dbReference type="NCBI Taxonomy" id="110542"/>
    <lineage>
        <taxon>Eukaryota</taxon>
        <taxon>Fungi</taxon>
        <taxon>Dikarya</taxon>
        <taxon>Ascomycota</taxon>
        <taxon>Pezizomycotina</taxon>
        <taxon>Sordariomycetes</taxon>
        <taxon>Xylariomycetidae</taxon>
        <taxon>Xylariales</taxon>
        <taxon>Hypoxylaceae</taxon>
        <taxon>Hypoxylon</taxon>
    </lineage>
</organism>
<dbReference type="EMBL" id="MU394309">
    <property type="protein sequence ID" value="KAI6087198.1"/>
    <property type="molecule type" value="Genomic_DNA"/>
</dbReference>
<sequence>MLNIRASIPLRDLTFAMDTLNHGSKPSQQTSPPQTPHVDTFPNDAAGIQHFKLAESGRVEEDEEPLVAIIGCGYVGTQLISCFSAQYNILGFDVSKEQLHRLQEEYGSQESRAFFTLDPRDLTQATHFLISVPTLLKADKTIDTSYVKSALMNIRRYARAGSTVVIESSVAIGMTRQLLGPLAKERGFFAGMSPERVDPGRTDPPMKTIPKVLSGLDDVVPGSLDAITRLYSRVFDTIVPVSTPEAAEMTKLYENCQRMVAITYANEMADACIGHGIDPFEVCKAAATKPFGYTPFSPGLGVGGHCIPVNPYYLLANNSFPLLKMATEIMWQRPERIGQRALDHLFGEHSSDIDSLVQPAATTKESGPAINSAIDLELPTDMGSNVAPGLTPSQVSIPRRTSVARPRVLVVGVGFKSGQSHLSNSPGLKLIQTLADSGRVDVMFADALVEQCAIPNIPRLGMDEWNKENLEDFDMIIVAFKQVKMDFSVLDEVRNVKVEMWCP</sequence>
<proteinExistence type="predicted"/>
<gene>
    <name evidence="1" type="ORF">F4821DRAFT_269537</name>
</gene>
<accession>A0ACC0D3H9</accession>
<comment type="caution">
    <text evidence="1">The sequence shown here is derived from an EMBL/GenBank/DDBJ whole genome shotgun (WGS) entry which is preliminary data.</text>
</comment>
<evidence type="ECO:0000313" key="2">
    <source>
        <dbReference type="Proteomes" id="UP001497680"/>
    </source>
</evidence>
<name>A0ACC0D3H9_9PEZI</name>
<protein>
    <submittedName>
        <fullName evidence="1">Nucleotide sugar dehydrogenase</fullName>
    </submittedName>
</protein>
<reference evidence="1 2" key="1">
    <citation type="journal article" date="2022" name="New Phytol.">
        <title>Ecological generalism drives hyperdiversity of secondary metabolite gene clusters in xylarialean endophytes.</title>
        <authorList>
            <person name="Franco M.E.E."/>
            <person name="Wisecaver J.H."/>
            <person name="Arnold A.E."/>
            <person name="Ju Y.M."/>
            <person name="Slot J.C."/>
            <person name="Ahrendt S."/>
            <person name="Moore L.P."/>
            <person name="Eastman K.E."/>
            <person name="Scott K."/>
            <person name="Konkel Z."/>
            <person name="Mondo S.J."/>
            <person name="Kuo A."/>
            <person name="Hayes R.D."/>
            <person name="Haridas S."/>
            <person name="Andreopoulos B."/>
            <person name="Riley R."/>
            <person name="LaButti K."/>
            <person name="Pangilinan J."/>
            <person name="Lipzen A."/>
            <person name="Amirebrahimi M."/>
            <person name="Yan J."/>
            <person name="Adam C."/>
            <person name="Keymanesh K."/>
            <person name="Ng V."/>
            <person name="Louie K."/>
            <person name="Northen T."/>
            <person name="Drula E."/>
            <person name="Henrissat B."/>
            <person name="Hsieh H.M."/>
            <person name="Youens-Clark K."/>
            <person name="Lutzoni F."/>
            <person name="Miadlikowska J."/>
            <person name="Eastwood D.C."/>
            <person name="Hamelin R.C."/>
            <person name="Grigoriev I.V."/>
            <person name="U'Ren J.M."/>
        </authorList>
    </citation>
    <scope>NUCLEOTIDE SEQUENCE [LARGE SCALE GENOMIC DNA]</scope>
    <source>
        <strain evidence="1 2">ER1909</strain>
    </source>
</reference>
<evidence type="ECO:0000313" key="1">
    <source>
        <dbReference type="EMBL" id="KAI6087198.1"/>
    </source>
</evidence>
<keyword evidence="2" id="KW-1185">Reference proteome</keyword>
<dbReference type="Proteomes" id="UP001497680">
    <property type="component" value="Unassembled WGS sequence"/>
</dbReference>